<sequence>MLLSFADSKQSTVLYRTVQPAPGESRKTAPLQSTSCVALVSATEIVRILGKKNCIKKMVLVCFARCCCLWFVPGAEQVVVPLWKMRDDSVGPIDLHRPALQGKLLLSLKGRVGFDCRKNHRTNAQPVGKGRRNGGRRRNVQAVPGRFVVFVRNRRRRFLASPEFLPDGACPAGPPRPQESHGVAKVARGAGFGIVVVDARGNVVFVVLFVVLFAAEPGPAFPLLPQGLHLREHWPDAAVGPSSGAIEKDAGAEGRPPKGNGTKDAAVPQRCR</sequence>
<reference evidence="2 3" key="1">
    <citation type="submission" date="2019-01" db="EMBL/GenBank/DDBJ databases">
        <authorList>
            <person name="Ferrante I. M."/>
        </authorList>
    </citation>
    <scope>NUCLEOTIDE SEQUENCE [LARGE SCALE GENOMIC DNA]</scope>
    <source>
        <strain evidence="2 3">B856</strain>
    </source>
</reference>
<evidence type="ECO:0000313" key="2">
    <source>
        <dbReference type="EMBL" id="VEU36657.1"/>
    </source>
</evidence>
<dbReference type="Proteomes" id="UP000291116">
    <property type="component" value="Unassembled WGS sequence"/>
</dbReference>
<feature type="compositionally biased region" description="Basic and acidic residues" evidence="1">
    <location>
        <begin position="246"/>
        <end position="256"/>
    </location>
</feature>
<feature type="region of interest" description="Disordered" evidence="1">
    <location>
        <begin position="239"/>
        <end position="272"/>
    </location>
</feature>
<name>A0A448Z3G2_9STRA</name>
<dbReference type="EMBL" id="CAACVS010000098">
    <property type="protein sequence ID" value="VEU36657.1"/>
    <property type="molecule type" value="Genomic_DNA"/>
</dbReference>
<organism evidence="2 3">
    <name type="scientific">Pseudo-nitzschia multistriata</name>
    <dbReference type="NCBI Taxonomy" id="183589"/>
    <lineage>
        <taxon>Eukaryota</taxon>
        <taxon>Sar</taxon>
        <taxon>Stramenopiles</taxon>
        <taxon>Ochrophyta</taxon>
        <taxon>Bacillariophyta</taxon>
        <taxon>Bacillariophyceae</taxon>
        <taxon>Bacillariophycidae</taxon>
        <taxon>Bacillariales</taxon>
        <taxon>Bacillariaceae</taxon>
        <taxon>Pseudo-nitzschia</taxon>
    </lineage>
</organism>
<evidence type="ECO:0000256" key="1">
    <source>
        <dbReference type="SAM" id="MobiDB-lite"/>
    </source>
</evidence>
<evidence type="ECO:0000313" key="3">
    <source>
        <dbReference type="Proteomes" id="UP000291116"/>
    </source>
</evidence>
<protein>
    <submittedName>
        <fullName evidence="2">Uncharacterized protein</fullName>
    </submittedName>
</protein>
<accession>A0A448Z3G2</accession>
<gene>
    <name evidence="2" type="ORF">PSNMU_V1.4_AUG-EV-PASAV3_0034250</name>
</gene>
<proteinExistence type="predicted"/>
<dbReference type="AlphaFoldDB" id="A0A448Z3G2"/>
<keyword evidence="3" id="KW-1185">Reference proteome</keyword>